<evidence type="ECO:0000259" key="2">
    <source>
        <dbReference type="PROSITE" id="PS50076"/>
    </source>
</evidence>
<comment type="caution">
    <text evidence="3">The sequence shown here is derived from an EMBL/GenBank/DDBJ whole genome shotgun (WGS) entry which is preliminary data.</text>
</comment>
<sequence length="331" mass="36854">MPKALTFTTQVLIAYLENYESDELKRAYKRRSLQYHPDKRGGSSFVLPSEGSAVAFQRVADAYKLRLLVSEAPTSLEPSKATVQKVEKKYFPESAVDMKDYRVQVLLSDANTIFGTSEPLVEPGECSEEALPGFTVLQDALTDLWEPVGGSGNHACRGDNASDNDPRHYVVHKIYSLEECKLKCMGLDRGDCRGIEYSHGRCEIWTRAFGIFAYAEIPLEKAVFTCLRYGWPTSKLSPAEPSTSHPCRYSSPEDDDPTHYDLLPSKHPSLEECKAACTGYRSGNSCTGIEWSPGRCEVWTSPIGSFDPTVTGFTCMKMGADASRKEWSPPW</sequence>
<dbReference type="Proteomes" id="UP000186817">
    <property type="component" value="Unassembled WGS sequence"/>
</dbReference>
<accession>A0A1Q9CAS7</accession>
<evidence type="ECO:0000313" key="4">
    <source>
        <dbReference type="Proteomes" id="UP000186817"/>
    </source>
</evidence>
<feature type="region of interest" description="Disordered" evidence="1">
    <location>
        <begin position="236"/>
        <end position="258"/>
    </location>
</feature>
<dbReference type="InterPro" id="IPR036869">
    <property type="entry name" value="J_dom_sf"/>
</dbReference>
<dbReference type="SUPFAM" id="SSF46565">
    <property type="entry name" value="Chaperone J-domain"/>
    <property type="match status" value="1"/>
</dbReference>
<dbReference type="PROSITE" id="PS50076">
    <property type="entry name" value="DNAJ_2"/>
    <property type="match status" value="1"/>
</dbReference>
<reference evidence="3 4" key="1">
    <citation type="submission" date="2016-02" db="EMBL/GenBank/DDBJ databases">
        <title>Genome analysis of coral dinoflagellate symbionts highlights evolutionary adaptations to a symbiotic lifestyle.</title>
        <authorList>
            <person name="Aranda M."/>
            <person name="Li Y."/>
            <person name="Liew Y.J."/>
            <person name="Baumgarten S."/>
            <person name="Simakov O."/>
            <person name="Wilson M."/>
            <person name="Piel J."/>
            <person name="Ashoor H."/>
            <person name="Bougouffa S."/>
            <person name="Bajic V.B."/>
            <person name="Ryu T."/>
            <person name="Ravasi T."/>
            <person name="Bayer T."/>
            <person name="Micklem G."/>
            <person name="Kim H."/>
            <person name="Bhak J."/>
            <person name="Lajeunesse T.C."/>
            <person name="Voolstra C.R."/>
        </authorList>
    </citation>
    <scope>NUCLEOTIDE SEQUENCE [LARGE SCALE GENOMIC DNA]</scope>
    <source>
        <strain evidence="3 4">CCMP2467</strain>
    </source>
</reference>
<dbReference type="CDD" id="cd06257">
    <property type="entry name" value="DnaJ"/>
    <property type="match status" value="1"/>
</dbReference>
<dbReference type="InterPro" id="IPR001623">
    <property type="entry name" value="DnaJ_domain"/>
</dbReference>
<protein>
    <recommendedName>
        <fullName evidence="2">J domain-containing protein</fullName>
    </recommendedName>
</protein>
<proteinExistence type="predicted"/>
<dbReference type="OrthoDB" id="409031at2759"/>
<feature type="compositionally biased region" description="Polar residues" evidence="1">
    <location>
        <begin position="236"/>
        <end position="245"/>
    </location>
</feature>
<dbReference type="Gene3D" id="1.10.287.110">
    <property type="entry name" value="DnaJ domain"/>
    <property type="match status" value="1"/>
</dbReference>
<evidence type="ECO:0000313" key="3">
    <source>
        <dbReference type="EMBL" id="OLP80035.1"/>
    </source>
</evidence>
<gene>
    <name evidence="3" type="ORF">AK812_SmicGene39613</name>
</gene>
<organism evidence="3 4">
    <name type="scientific">Symbiodinium microadriaticum</name>
    <name type="common">Dinoflagellate</name>
    <name type="synonym">Zooxanthella microadriatica</name>
    <dbReference type="NCBI Taxonomy" id="2951"/>
    <lineage>
        <taxon>Eukaryota</taxon>
        <taxon>Sar</taxon>
        <taxon>Alveolata</taxon>
        <taxon>Dinophyceae</taxon>
        <taxon>Suessiales</taxon>
        <taxon>Symbiodiniaceae</taxon>
        <taxon>Symbiodinium</taxon>
    </lineage>
</organism>
<name>A0A1Q9CAS7_SYMMI</name>
<dbReference type="AlphaFoldDB" id="A0A1Q9CAS7"/>
<keyword evidence="4" id="KW-1185">Reference proteome</keyword>
<evidence type="ECO:0000256" key="1">
    <source>
        <dbReference type="SAM" id="MobiDB-lite"/>
    </source>
</evidence>
<feature type="domain" description="J" evidence="2">
    <location>
        <begin position="8"/>
        <end position="73"/>
    </location>
</feature>
<dbReference type="EMBL" id="LSRX01001424">
    <property type="protein sequence ID" value="OLP80035.1"/>
    <property type="molecule type" value="Genomic_DNA"/>
</dbReference>